<dbReference type="PANTHER" id="PTHR44846">
    <property type="entry name" value="MANNOSYL-D-GLYCERATE TRANSPORT/METABOLISM SYSTEM REPRESSOR MNGR-RELATED"/>
    <property type="match status" value="1"/>
</dbReference>
<dbReference type="CDD" id="cd07377">
    <property type="entry name" value="WHTH_GntR"/>
    <property type="match status" value="1"/>
</dbReference>
<dbReference type="PANTHER" id="PTHR44846:SF17">
    <property type="entry name" value="GNTR-FAMILY TRANSCRIPTIONAL REGULATOR"/>
    <property type="match status" value="1"/>
</dbReference>
<dbReference type="Pfam" id="PF00392">
    <property type="entry name" value="GntR"/>
    <property type="match status" value="1"/>
</dbReference>
<dbReference type="SUPFAM" id="SSF64288">
    <property type="entry name" value="Chorismate lyase-like"/>
    <property type="match status" value="1"/>
</dbReference>
<sequence length="248" mass="27366">MNQPLPSLSPYQRLQVQLAELIAATPPGERLPAEPELARQMGVSRATLREAMRSFEGQGLIRRRQGKGTFVARRTPIIESGLEVLESIESLAGRIGLPVAMGDLHIELIQADAIQASVLGIVQGTPLVRVSRVILAEGRPVAYLVDTLPEDVLTPQDLRHGFTGSVLDLLLKRGSPRLDHSIAEVQAVAASSEIARSLEIQRGDPLLQFTACLYTFDGRPIDYSLSYFLPGYFRFQIVRRVGREMESR</sequence>
<feature type="domain" description="HTH gntR-type" evidence="4">
    <location>
        <begin position="8"/>
        <end position="74"/>
    </location>
</feature>
<dbReference type="Gene3D" id="1.10.10.10">
    <property type="entry name" value="Winged helix-like DNA-binding domain superfamily/Winged helix DNA-binding domain"/>
    <property type="match status" value="1"/>
</dbReference>
<dbReference type="PROSITE" id="PS50949">
    <property type="entry name" value="HTH_GNTR"/>
    <property type="match status" value="1"/>
</dbReference>
<dbReference type="PRINTS" id="PR00035">
    <property type="entry name" value="HTHGNTR"/>
</dbReference>
<evidence type="ECO:0000256" key="1">
    <source>
        <dbReference type="ARBA" id="ARBA00023015"/>
    </source>
</evidence>
<dbReference type="GO" id="GO:0003677">
    <property type="term" value="F:DNA binding"/>
    <property type="evidence" value="ECO:0007669"/>
    <property type="project" value="UniProtKB-KW"/>
</dbReference>
<dbReference type="Pfam" id="PF07702">
    <property type="entry name" value="UTRA"/>
    <property type="match status" value="1"/>
</dbReference>
<dbReference type="STRING" id="229919.GCA_001050195_02658"/>
<dbReference type="OrthoDB" id="149756at2"/>
<accession>A0A3D1JJ20</accession>
<dbReference type="EMBL" id="DPBP01000047">
    <property type="protein sequence ID" value="HCE18581.1"/>
    <property type="molecule type" value="Genomic_DNA"/>
</dbReference>
<dbReference type="GO" id="GO:0045892">
    <property type="term" value="P:negative regulation of DNA-templated transcription"/>
    <property type="evidence" value="ECO:0007669"/>
    <property type="project" value="TreeGrafter"/>
</dbReference>
<name>A0A3D1JJ20_9CHLR</name>
<organism evidence="5 6">
    <name type="scientific">Anaerolinea thermolimosa</name>
    <dbReference type="NCBI Taxonomy" id="229919"/>
    <lineage>
        <taxon>Bacteria</taxon>
        <taxon>Bacillati</taxon>
        <taxon>Chloroflexota</taxon>
        <taxon>Anaerolineae</taxon>
        <taxon>Anaerolineales</taxon>
        <taxon>Anaerolineaceae</taxon>
        <taxon>Anaerolinea</taxon>
    </lineage>
</organism>
<dbReference type="InterPro" id="IPR011663">
    <property type="entry name" value="UTRA"/>
</dbReference>
<dbReference type="InterPro" id="IPR036390">
    <property type="entry name" value="WH_DNA-bd_sf"/>
</dbReference>
<evidence type="ECO:0000256" key="2">
    <source>
        <dbReference type="ARBA" id="ARBA00023125"/>
    </source>
</evidence>
<keyword evidence="1" id="KW-0805">Transcription regulation</keyword>
<keyword evidence="2" id="KW-0238">DNA-binding</keyword>
<dbReference type="AlphaFoldDB" id="A0A3D1JJ20"/>
<dbReference type="InterPro" id="IPR050679">
    <property type="entry name" value="Bact_HTH_transcr_reg"/>
</dbReference>
<dbReference type="SMART" id="SM00866">
    <property type="entry name" value="UTRA"/>
    <property type="match status" value="1"/>
</dbReference>
<dbReference type="RefSeq" id="WP_062194729.1">
    <property type="nucleotide sequence ID" value="NZ_DF967965.1"/>
</dbReference>
<evidence type="ECO:0000313" key="6">
    <source>
        <dbReference type="Proteomes" id="UP000264141"/>
    </source>
</evidence>
<evidence type="ECO:0000313" key="5">
    <source>
        <dbReference type="EMBL" id="HCE18581.1"/>
    </source>
</evidence>
<dbReference type="Proteomes" id="UP000264141">
    <property type="component" value="Unassembled WGS sequence"/>
</dbReference>
<keyword evidence="3" id="KW-0804">Transcription</keyword>
<evidence type="ECO:0000259" key="4">
    <source>
        <dbReference type="PROSITE" id="PS50949"/>
    </source>
</evidence>
<gene>
    <name evidence="5" type="ORF">DEQ80_12050</name>
</gene>
<dbReference type="SUPFAM" id="SSF46785">
    <property type="entry name" value="Winged helix' DNA-binding domain"/>
    <property type="match status" value="1"/>
</dbReference>
<protein>
    <submittedName>
        <fullName evidence="5">GntR family transcriptional regulator</fullName>
    </submittedName>
</protein>
<dbReference type="Gene3D" id="3.40.1410.10">
    <property type="entry name" value="Chorismate lyase-like"/>
    <property type="match status" value="1"/>
</dbReference>
<evidence type="ECO:0000256" key="3">
    <source>
        <dbReference type="ARBA" id="ARBA00023163"/>
    </source>
</evidence>
<dbReference type="InterPro" id="IPR028978">
    <property type="entry name" value="Chorismate_lyase_/UTRA_dom_sf"/>
</dbReference>
<dbReference type="InterPro" id="IPR036388">
    <property type="entry name" value="WH-like_DNA-bd_sf"/>
</dbReference>
<dbReference type="GO" id="GO:0003700">
    <property type="term" value="F:DNA-binding transcription factor activity"/>
    <property type="evidence" value="ECO:0007669"/>
    <property type="project" value="InterPro"/>
</dbReference>
<dbReference type="SMART" id="SM00345">
    <property type="entry name" value="HTH_GNTR"/>
    <property type="match status" value="1"/>
</dbReference>
<dbReference type="InterPro" id="IPR000524">
    <property type="entry name" value="Tscrpt_reg_HTH_GntR"/>
</dbReference>
<comment type="caution">
    <text evidence="5">The sequence shown here is derived from an EMBL/GenBank/DDBJ whole genome shotgun (WGS) entry which is preliminary data.</text>
</comment>
<reference evidence="5 6" key="1">
    <citation type="journal article" date="2018" name="Nat. Biotechnol.">
        <title>A standardized bacterial taxonomy based on genome phylogeny substantially revises the tree of life.</title>
        <authorList>
            <person name="Parks D.H."/>
            <person name="Chuvochina M."/>
            <person name="Waite D.W."/>
            <person name="Rinke C."/>
            <person name="Skarshewski A."/>
            <person name="Chaumeil P.A."/>
            <person name="Hugenholtz P."/>
        </authorList>
    </citation>
    <scope>NUCLEOTIDE SEQUENCE [LARGE SCALE GENOMIC DNA]</scope>
    <source>
        <strain evidence="5">UBA8781</strain>
    </source>
</reference>
<proteinExistence type="predicted"/>